<dbReference type="AlphaFoldDB" id="A0A1P8KCZ4"/>
<evidence type="ECO:0008006" key="3">
    <source>
        <dbReference type="Google" id="ProtNLM"/>
    </source>
</evidence>
<gene>
    <name evidence="1" type="ORF">RS694_16090</name>
</gene>
<protein>
    <recommendedName>
        <fullName evidence="3">DUF721 domain-containing protein</fullName>
    </recommendedName>
</protein>
<sequence>MNRRNHAITLLQATQESPTLARLAELATDSSARLKAVETLIPSSLRKAVKAGPIEGGVWCLILDNNAVAAKIRQLLPSMESHLRSKGWEVSAIRLKVQMSHSAG</sequence>
<dbReference type="eggNOG" id="COG4701">
    <property type="taxonomic scope" value="Bacteria"/>
</dbReference>
<evidence type="ECO:0000313" key="1">
    <source>
        <dbReference type="EMBL" id="APW43903.1"/>
    </source>
</evidence>
<dbReference type="STRING" id="1484693.RS694_16090"/>
<proteinExistence type="predicted"/>
<dbReference type="RefSeq" id="WP_029707414.1">
    <property type="nucleotide sequence ID" value="NZ_CP019239.1"/>
</dbReference>
<evidence type="ECO:0000313" key="2">
    <source>
        <dbReference type="Proteomes" id="UP000186110"/>
    </source>
</evidence>
<reference evidence="1 2" key="1">
    <citation type="submission" date="2017-01" db="EMBL/GenBank/DDBJ databases">
        <authorList>
            <person name="Mah S.A."/>
            <person name="Swanson W.J."/>
            <person name="Moy G.W."/>
            <person name="Vacquier V.D."/>
        </authorList>
    </citation>
    <scope>NUCLEOTIDE SEQUENCE [LARGE SCALE GENOMIC DNA]</scope>
    <source>
        <strain evidence="1 2">DSM 22694</strain>
    </source>
</reference>
<keyword evidence="2" id="KW-1185">Reference proteome</keyword>
<dbReference type="Proteomes" id="UP000186110">
    <property type="component" value="Chromosome"/>
</dbReference>
<accession>A0A1P8KCZ4</accession>
<dbReference type="KEGG" id="rsb:RS694_16090"/>
<dbReference type="EMBL" id="CP019239">
    <property type="protein sequence ID" value="APW43903.1"/>
    <property type="molecule type" value="Genomic_DNA"/>
</dbReference>
<name>A0A1P8KCZ4_9BURK</name>
<organism evidence="1 2">
    <name type="scientific">Rhodoferax saidenbachensis</name>
    <dbReference type="NCBI Taxonomy" id="1484693"/>
    <lineage>
        <taxon>Bacteria</taxon>
        <taxon>Pseudomonadati</taxon>
        <taxon>Pseudomonadota</taxon>
        <taxon>Betaproteobacteria</taxon>
        <taxon>Burkholderiales</taxon>
        <taxon>Comamonadaceae</taxon>
        <taxon>Rhodoferax</taxon>
    </lineage>
</organism>